<dbReference type="EMBL" id="JADYXP020000021">
    <property type="protein sequence ID" value="KAL0103622.1"/>
    <property type="molecule type" value="Genomic_DNA"/>
</dbReference>
<accession>A0AAW2EKB2</accession>
<evidence type="ECO:0000313" key="2">
    <source>
        <dbReference type="Proteomes" id="UP001430953"/>
    </source>
</evidence>
<comment type="caution">
    <text evidence="1">The sequence shown here is derived from an EMBL/GenBank/DDBJ whole genome shotgun (WGS) entry which is preliminary data.</text>
</comment>
<dbReference type="AlphaFoldDB" id="A0AAW2EKB2"/>
<sequence length="134" mass="15772">MQLHLRVILLLRNNKIAVIIATMWDDSNPSEKSNGKESRVKEQRILLTINNYFKAFSLNSLLHFRTRRIGNRLRATLNVRYTCTAYKRKKRKERINKHGFFLLLLIESQDNAYCAGSSGCYLHDDSIRGRRKFL</sequence>
<name>A0AAW2EKB2_9HYME</name>
<protein>
    <submittedName>
        <fullName evidence="1">Uncharacterized protein</fullName>
    </submittedName>
</protein>
<proteinExistence type="predicted"/>
<dbReference type="Proteomes" id="UP001430953">
    <property type="component" value="Unassembled WGS sequence"/>
</dbReference>
<reference evidence="1 2" key="1">
    <citation type="submission" date="2023-03" db="EMBL/GenBank/DDBJ databases">
        <title>High recombination rates correlate with genetic variation in Cardiocondyla obscurior ants.</title>
        <authorList>
            <person name="Errbii M."/>
        </authorList>
    </citation>
    <scope>NUCLEOTIDE SEQUENCE [LARGE SCALE GENOMIC DNA]</scope>
    <source>
        <strain evidence="1">Alpha-2009</strain>
        <tissue evidence="1">Whole body</tissue>
    </source>
</reference>
<evidence type="ECO:0000313" key="1">
    <source>
        <dbReference type="EMBL" id="KAL0103622.1"/>
    </source>
</evidence>
<keyword evidence="2" id="KW-1185">Reference proteome</keyword>
<gene>
    <name evidence="1" type="ORF">PUN28_017715</name>
</gene>
<organism evidence="1 2">
    <name type="scientific">Cardiocondyla obscurior</name>
    <dbReference type="NCBI Taxonomy" id="286306"/>
    <lineage>
        <taxon>Eukaryota</taxon>
        <taxon>Metazoa</taxon>
        <taxon>Ecdysozoa</taxon>
        <taxon>Arthropoda</taxon>
        <taxon>Hexapoda</taxon>
        <taxon>Insecta</taxon>
        <taxon>Pterygota</taxon>
        <taxon>Neoptera</taxon>
        <taxon>Endopterygota</taxon>
        <taxon>Hymenoptera</taxon>
        <taxon>Apocrita</taxon>
        <taxon>Aculeata</taxon>
        <taxon>Formicoidea</taxon>
        <taxon>Formicidae</taxon>
        <taxon>Myrmicinae</taxon>
        <taxon>Cardiocondyla</taxon>
    </lineage>
</organism>